<protein>
    <submittedName>
        <fullName evidence="1">Uncharacterized protein</fullName>
    </submittedName>
</protein>
<dbReference type="EMBL" id="CP046147">
    <property type="protein sequence ID" value="WFG40183.1"/>
    <property type="molecule type" value="Genomic_DNA"/>
</dbReference>
<evidence type="ECO:0000313" key="2">
    <source>
        <dbReference type="Proteomes" id="UP001219901"/>
    </source>
</evidence>
<sequence>MIAFNELHAAIYEKLVEVAKSRTVTFYSDIAPLAGLDMIDPDHRTQISSILGRISTYEHQLGHPMLSAVVLLKEKNSTGEGFFSLA</sequence>
<name>A0AAJ5ZFC2_9CHLR</name>
<dbReference type="Proteomes" id="UP001219901">
    <property type="component" value="Chromosome"/>
</dbReference>
<dbReference type="RefSeq" id="WP_342853265.1">
    <property type="nucleotide sequence ID" value="NZ_CP046147.1"/>
</dbReference>
<gene>
    <name evidence="1" type="ORF">GKO48_11335</name>
</gene>
<reference evidence="1 2" key="1">
    <citation type="submission" date="2019-11" db="EMBL/GenBank/DDBJ databases">
        <authorList>
            <person name="Cho J.-C."/>
        </authorList>
    </citation>
    <scope>NUCLEOTIDE SEQUENCE [LARGE SCALE GENOMIC DNA]</scope>
    <source>
        <strain evidence="1 2">JH1073</strain>
    </source>
</reference>
<keyword evidence="2" id="KW-1185">Reference proteome</keyword>
<accession>A0AAJ5ZFC2</accession>
<evidence type="ECO:0000313" key="1">
    <source>
        <dbReference type="EMBL" id="WFG40183.1"/>
    </source>
</evidence>
<reference evidence="2" key="2">
    <citation type="submission" date="2023-06" db="EMBL/GenBank/DDBJ databases">
        <title>Pangenomics reveal diversification of enzyme families and niche specialization in globally abundant SAR202 bacteria.</title>
        <authorList>
            <person name="Saw J.H.W."/>
        </authorList>
    </citation>
    <scope>NUCLEOTIDE SEQUENCE [LARGE SCALE GENOMIC DNA]</scope>
    <source>
        <strain evidence="2">JH1073</strain>
    </source>
</reference>
<organism evidence="1 2">
    <name type="scientific">Candidatus Lucifugimonas marina</name>
    <dbReference type="NCBI Taxonomy" id="3038979"/>
    <lineage>
        <taxon>Bacteria</taxon>
        <taxon>Bacillati</taxon>
        <taxon>Chloroflexota</taxon>
        <taxon>Dehalococcoidia</taxon>
        <taxon>SAR202 cluster</taxon>
        <taxon>Candidatus Lucifugimonadales</taxon>
        <taxon>Candidatus Lucifugimonadaceae</taxon>
        <taxon>Candidatus Lucifugimonas</taxon>
    </lineage>
</organism>
<proteinExistence type="predicted"/>
<dbReference type="AlphaFoldDB" id="A0AAJ5ZFC2"/>